<accession>A0A0C3NMD8</accession>
<organism evidence="1 2">
    <name type="scientific">Pisolithus tinctorius Marx 270</name>
    <dbReference type="NCBI Taxonomy" id="870435"/>
    <lineage>
        <taxon>Eukaryota</taxon>
        <taxon>Fungi</taxon>
        <taxon>Dikarya</taxon>
        <taxon>Basidiomycota</taxon>
        <taxon>Agaricomycotina</taxon>
        <taxon>Agaricomycetes</taxon>
        <taxon>Agaricomycetidae</taxon>
        <taxon>Boletales</taxon>
        <taxon>Sclerodermatineae</taxon>
        <taxon>Pisolithaceae</taxon>
        <taxon>Pisolithus</taxon>
    </lineage>
</organism>
<dbReference type="InParanoid" id="A0A0C3NMD8"/>
<name>A0A0C3NMD8_PISTI</name>
<keyword evidence="2" id="KW-1185">Reference proteome</keyword>
<protein>
    <submittedName>
        <fullName evidence="1">Uncharacterized protein</fullName>
    </submittedName>
</protein>
<sequence>RIAHTLDTLNMHSALVMALSQLDTPWLHHILHTLHKNGASVRTILRRIKDAIANGYRPHSYNQDELDLTLLVYCVGGGNLLSVLNQHLCLPTLRTVHHQ</sequence>
<feature type="non-terminal residue" evidence="1">
    <location>
        <position position="1"/>
    </location>
</feature>
<gene>
    <name evidence="1" type="ORF">M404DRAFT_148560</name>
</gene>
<reference evidence="2" key="2">
    <citation type="submission" date="2015-01" db="EMBL/GenBank/DDBJ databases">
        <title>Evolutionary Origins and Diversification of the Mycorrhizal Mutualists.</title>
        <authorList>
            <consortium name="DOE Joint Genome Institute"/>
            <consortium name="Mycorrhizal Genomics Consortium"/>
            <person name="Kohler A."/>
            <person name="Kuo A."/>
            <person name="Nagy L.G."/>
            <person name="Floudas D."/>
            <person name="Copeland A."/>
            <person name="Barry K.W."/>
            <person name="Cichocki N."/>
            <person name="Veneault-Fourrey C."/>
            <person name="LaButti K."/>
            <person name="Lindquist E.A."/>
            <person name="Lipzen A."/>
            <person name="Lundell T."/>
            <person name="Morin E."/>
            <person name="Murat C."/>
            <person name="Riley R."/>
            <person name="Ohm R."/>
            <person name="Sun H."/>
            <person name="Tunlid A."/>
            <person name="Henrissat B."/>
            <person name="Grigoriev I.V."/>
            <person name="Hibbett D.S."/>
            <person name="Martin F."/>
        </authorList>
    </citation>
    <scope>NUCLEOTIDE SEQUENCE [LARGE SCALE GENOMIC DNA]</scope>
    <source>
        <strain evidence="2">Marx 270</strain>
    </source>
</reference>
<reference evidence="1 2" key="1">
    <citation type="submission" date="2014-04" db="EMBL/GenBank/DDBJ databases">
        <authorList>
            <consortium name="DOE Joint Genome Institute"/>
            <person name="Kuo A."/>
            <person name="Kohler A."/>
            <person name="Costa M.D."/>
            <person name="Nagy L.G."/>
            <person name="Floudas D."/>
            <person name="Copeland A."/>
            <person name="Barry K.W."/>
            <person name="Cichocki N."/>
            <person name="Veneault-Fourrey C."/>
            <person name="LaButti K."/>
            <person name="Lindquist E.A."/>
            <person name="Lipzen A."/>
            <person name="Lundell T."/>
            <person name="Morin E."/>
            <person name="Murat C."/>
            <person name="Sun H."/>
            <person name="Tunlid A."/>
            <person name="Henrissat B."/>
            <person name="Grigoriev I.V."/>
            <person name="Hibbett D.S."/>
            <person name="Martin F."/>
            <person name="Nordberg H.P."/>
            <person name="Cantor M.N."/>
            <person name="Hua S.X."/>
        </authorList>
    </citation>
    <scope>NUCLEOTIDE SEQUENCE [LARGE SCALE GENOMIC DNA]</scope>
    <source>
        <strain evidence="1 2">Marx 270</strain>
    </source>
</reference>
<dbReference type="AlphaFoldDB" id="A0A0C3NMD8"/>
<proteinExistence type="predicted"/>
<dbReference type="HOGENOM" id="CLU_165186_0_0_1"/>
<evidence type="ECO:0000313" key="2">
    <source>
        <dbReference type="Proteomes" id="UP000054217"/>
    </source>
</evidence>
<dbReference type="OrthoDB" id="2691851at2759"/>
<dbReference type="EMBL" id="KN831983">
    <property type="protein sequence ID" value="KIO02070.1"/>
    <property type="molecule type" value="Genomic_DNA"/>
</dbReference>
<evidence type="ECO:0000313" key="1">
    <source>
        <dbReference type="EMBL" id="KIO02070.1"/>
    </source>
</evidence>
<dbReference type="Proteomes" id="UP000054217">
    <property type="component" value="Unassembled WGS sequence"/>
</dbReference>
<dbReference type="STRING" id="870435.A0A0C3NMD8"/>